<feature type="region of interest" description="Disordered" evidence="1">
    <location>
        <begin position="33"/>
        <end position="59"/>
    </location>
</feature>
<accession>A0A7V7GN46</accession>
<evidence type="ECO:0000313" key="3">
    <source>
        <dbReference type="Proteomes" id="UP000448762"/>
    </source>
</evidence>
<evidence type="ECO:0000256" key="1">
    <source>
        <dbReference type="SAM" id="MobiDB-lite"/>
    </source>
</evidence>
<sequence>MNYCNSFYLFSSKKPSKNIVAIILNTKLMSANSKRKKMKQNTKHTVKNSNKSVLNFLTS</sequence>
<organism evidence="2 3">
    <name type="scientific">Enterococcus faecium</name>
    <name type="common">Streptococcus faecium</name>
    <dbReference type="NCBI Taxonomy" id="1352"/>
    <lineage>
        <taxon>Bacteria</taxon>
        <taxon>Bacillati</taxon>
        <taxon>Bacillota</taxon>
        <taxon>Bacilli</taxon>
        <taxon>Lactobacillales</taxon>
        <taxon>Enterococcaceae</taxon>
        <taxon>Enterococcus</taxon>
    </lineage>
</organism>
<comment type="caution">
    <text evidence="2">The sequence shown here is derived from an EMBL/GenBank/DDBJ whole genome shotgun (WGS) entry which is preliminary data.</text>
</comment>
<dbReference type="AlphaFoldDB" id="A0A7V7GN46"/>
<dbReference type="Proteomes" id="UP000448762">
    <property type="component" value="Unassembled WGS sequence"/>
</dbReference>
<name>A0A7V7GN46_ENTFC</name>
<dbReference type="EMBL" id="QOVC01000005">
    <property type="protein sequence ID" value="KAA0690805.1"/>
    <property type="molecule type" value="Genomic_DNA"/>
</dbReference>
<evidence type="ECO:0000313" key="2">
    <source>
        <dbReference type="EMBL" id="KAA0690805.1"/>
    </source>
</evidence>
<feature type="compositionally biased region" description="Polar residues" evidence="1">
    <location>
        <begin position="47"/>
        <end position="59"/>
    </location>
</feature>
<reference evidence="2 3" key="1">
    <citation type="submission" date="2018-07" db="EMBL/GenBank/DDBJ databases">
        <title>High quality draft genome sequencing of Enterococcus faecium exhibiting probiotic potential isolated from mucus of freshwater fish.</title>
        <authorList>
            <person name="El-Jeni R."/>
            <person name="Ghedira K."/>
            <person name="Abdelhak S."/>
            <person name="El-Bour M."/>
            <person name="Bouhaouala-Zahar B."/>
        </authorList>
    </citation>
    <scope>NUCLEOTIDE SEQUENCE [LARGE SCALE GENOMIC DNA]</scope>
    <source>
        <strain evidence="2 3">R.A73</strain>
    </source>
</reference>
<gene>
    <name evidence="2" type="ORF">DTX73_07355</name>
</gene>
<proteinExistence type="predicted"/>
<protein>
    <submittedName>
        <fullName evidence="2">Uncharacterized protein</fullName>
    </submittedName>
</protein>
<feature type="compositionally biased region" description="Basic residues" evidence="1">
    <location>
        <begin position="33"/>
        <end position="46"/>
    </location>
</feature>